<keyword evidence="4" id="KW-0378">Hydrolase</keyword>
<sequence>MTIRAKRFTPEVLLSAPRRSAGLPNLDASKVLYTTSTYNFEKHEGTSEVRVLDVEAQETSLVTGAKGSSEPQWLDDKTILLLHEQKDGTTHVKVGPADNFSNNGYVAGSIQGPVGNLKLVPIGDNTYGVAVTGKAQPNGDLFNPEKASKPRTTGRLYTSLFVRHWDHYVTENRNAIFLGTLYRENNKFKLSKLVNALKNSGLESPIDPFGGSDNFDISIHGLVFTAKDPALNPATHTKTNIYLSASKNFWLDIVNGLPQFFEVPIYNFAGASSSPVWDNEGKSIAFLSMKTDGYESDKNQLFIIPDYVSPGWVQHMFPGSTGKGDWDRSPQSITWGDKTLYLTAEKEGRMSLFAVETNALQDGINSKSPTLVVNGGSINSVKVLESGALFLSSSTLIDNSLYSLIPSDYKTKTLQGKDAYNLPESDVPVNSKPGELFATYVSSNSRSGSSFGLSRRQVDEIRWPGATPNVDVHAWVVKPSSFDPDKKYPLAYLIHGGPQGAWTDSWSTRWNPAIFAEQGYVVVCPNPTGSTGYGQDFVDAIAGQWGGLPYEDLVNGFEYIQDNLSYVDTQRAVALGASYGGYAVNWIQGHDLGRKFKALVTHDGVFSMTSQLASEELYFPFHDLGGPLWSNASSWAEWDPSRFLDNWATPHLIIHSELDYRLTMNEGLSAFNVLQTKGVPSQFLTFPDENHWVLKPENSLMWHEVVLDWINSNVGLPKYTENKDENDVENAN</sequence>
<dbReference type="EMBL" id="CAOQHR010000001">
    <property type="protein sequence ID" value="CAI6272394.1"/>
    <property type="molecule type" value="Genomic_DNA"/>
</dbReference>
<dbReference type="FunFam" id="3.40.50.1820:FF:000028">
    <property type="entry name" value="S9 family peptidase"/>
    <property type="match status" value="1"/>
</dbReference>
<dbReference type="OrthoDB" id="416344at2759"/>
<evidence type="ECO:0000256" key="4">
    <source>
        <dbReference type="ARBA" id="ARBA00022801"/>
    </source>
</evidence>
<keyword evidence="3" id="KW-0732">Signal</keyword>
<dbReference type="Proteomes" id="UP001152607">
    <property type="component" value="Unassembled WGS sequence"/>
</dbReference>
<dbReference type="PANTHER" id="PTHR42776:SF13">
    <property type="entry name" value="DIPEPTIDYL-PEPTIDASE 5"/>
    <property type="match status" value="1"/>
</dbReference>
<protein>
    <recommendedName>
        <fullName evidence="6">Dipeptidyl-peptidase V</fullName>
    </recommendedName>
</protein>
<keyword evidence="2" id="KW-0645">Protease</keyword>
<organism evidence="8 9">
    <name type="scientific">Periconia digitata</name>
    <dbReference type="NCBI Taxonomy" id="1303443"/>
    <lineage>
        <taxon>Eukaryota</taxon>
        <taxon>Fungi</taxon>
        <taxon>Dikarya</taxon>
        <taxon>Ascomycota</taxon>
        <taxon>Pezizomycotina</taxon>
        <taxon>Dothideomycetes</taxon>
        <taxon>Pleosporomycetidae</taxon>
        <taxon>Pleosporales</taxon>
        <taxon>Massarineae</taxon>
        <taxon>Periconiaceae</taxon>
        <taxon>Periconia</taxon>
    </lineage>
</organism>
<comment type="similarity">
    <text evidence="1">Belongs to the peptidase S9C family.</text>
</comment>
<evidence type="ECO:0000256" key="1">
    <source>
        <dbReference type="ARBA" id="ARBA00010040"/>
    </source>
</evidence>
<evidence type="ECO:0000256" key="3">
    <source>
        <dbReference type="ARBA" id="ARBA00022729"/>
    </source>
</evidence>
<feature type="domain" description="Peptidase S9 prolyl oligopeptidase catalytic" evidence="7">
    <location>
        <begin position="506"/>
        <end position="714"/>
    </location>
</feature>
<gene>
    <name evidence="8" type="ORF">PDIGIT_LOCUS1775</name>
</gene>
<evidence type="ECO:0000259" key="7">
    <source>
        <dbReference type="Pfam" id="PF00326"/>
    </source>
</evidence>
<evidence type="ECO:0000313" key="9">
    <source>
        <dbReference type="Proteomes" id="UP001152607"/>
    </source>
</evidence>
<dbReference type="InterPro" id="IPR001375">
    <property type="entry name" value="Peptidase_S9_cat"/>
</dbReference>
<dbReference type="AlphaFoldDB" id="A0A9W4U4N3"/>
<evidence type="ECO:0000256" key="2">
    <source>
        <dbReference type="ARBA" id="ARBA00022670"/>
    </source>
</evidence>
<name>A0A9W4U4N3_9PLEO</name>
<accession>A0A9W4U4N3</accession>
<evidence type="ECO:0000313" key="8">
    <source>
        <dbReference type="EMBL" id="CAI6272394.1"/>
    </source>
</evidence>
<dbReference type="Gene3D" id="3.40.50.1820">
    <property type="entry name" value="alpha/beta hydrolase"/>
    <property type="match status" value="1"/>
</dbReference>
<dbReference type="Pfam" id="PF00326">
    <property type="entry name" value="Peptidase_S9"/>
    <property type="match status" value="1"/>
</dbReference>
<comment type="caution">
    <text evidence="8">The sequence shown here is derived from an EMBL/GenBank/DDBJ whole genome shotgun (WGS) entry which is preliminary data.</text>
</comment>
<dbReference type="InterPro" id="IPR029058">
    <property type="entry name" value="AB_hydrolase_fold"/>
</dbReference>
<evidence type="ECO:0000256" key="6">
    <source>
        <dbReference type="ARBA" id="ARBA00032829"/>
    </source>
</evidence>
<keyword evidence="5" id="KW-0720">Serine protease</keyword>
<dbReference type="GO" id="GO:0006508">
    <property type="term" value="P:proteolysis"/>
    <property type="evidence" value="ECO:0007669"/>
    <property type="project" value="UniProtKB-KW"/>
</dbReference>
<keyword evidence="9" id="KW-1185">Reference proteome</keyword>
<proteinExistence type="inferred from homology"/>
<evidence type="ECO:0000256" key="5">
    <source>
        <dbReference type="ARBA" id="ARBA00022825"/>
    </source>
</evidence>
<dbReference type="GO" id="GO:0004252">
    <property type="term" value="F:serine-type endopeptidase activity"/>
    <property type="evidence" value="ECO:0007669"/>
    <property type="project" value="TreeGrafter"/>
</dbReference>
<dbReference type="PANTHER" id="PTHR42776">
    <property type="entry name" value="SERINE PEPTIDASE S9 FAMILY MEMBER"/>
    <property type="match status" value="1"/>
</dbReference>
<reference evidence="8" key="1">
    <citation type="submission" date="2023-01" db="EMBL/GenBank/DDBJ databases">
        <authorList>
            <person name="Van Ghelder C."/>
            <person name="Rancurel C."/>
        </authorList>
    </citation>
    <scope>NUCLEOTIDE SEQUENCE</scope>
    <source>
        <strain evidence="8">CNCM I-4278</strain>
    </source>
</reference>
<dbReference type="SUPFAM" id="SSF53474">
    <property type="entry name" value="alpha/beta-Hydrolases"/>
    <property type="match status" value="1"/>
</dbReference>